<keyword evidence="1" id="KW-0472">Membrane</keyword>
<dbReference type="AlphaFoldDB" id="A0A9Q0BQS8"/>
<keyword evidence="3" id="KW-1185">Reference proteome</keyword>
<accession>A0A9Q0BQS8</accession>
<evidence type="ECO:0000313" key="2">
    <source>
        <dbReference type="EMBL" id="KAI8040460.1"/>
    </source>
</evidence>
<evidence type="ECO:0000256" key="1">
    <source>
        <dbReference type="SAM" id="Phobius"/>
    </source>
</evidence>
<comment type="caution">
    <text evidence="2">The sequence shown here is derived from an EMBL/GenBank/DDBJ whole genome shotgun (WGS) entry which is preliminary data.</text>
</comment>
<feature type="transmembrane region" description="Helical" evidence="1">
    <location>
        <begin position="42"/>
        <end position="59"/>
    </location>
</feature>
<reference evidence="2" key="1">
    <citation type="journal article" date="2023" name="Genome Biol. Evol.">
        <title>Long-read-based Genome Assembly of Drosophila gunungcola Reveals Fewer Chemosensory Genes in Flower-breeding Species.</title>
        <authorList>
            <person name="Negi A."/>
            <person name="Liao B.Y."/>
            <person name="Yeh S.D."/>
        </authorList>
    </citation>
    <scope>NUCLEOTIDE SEQUENCE</scope>
    <source>
        <strain evidence="2">Sukarami</strain>
    </source>
</reference>
<proteinExistence type="predicted"/>
<feature type="transmembrane region" description="Helical" evidence="1">
    <location>
        <begin position="12"/>
        <end position="30"/>
    </location>
</feature>
<organism evidence="2 3">
    <name type="scientific">Drosophila gunungcola</name>
    <name type="common">fruit fly</name>
    <dbReference type="NCBI Taxonomy" id="103775"/>
    <lineage>
        <taxon>Eukaryota</taxon>
        <taxon>Metazoa</taxon>
        <taxon>Ecdysozoa</taxon>
        <taxon>Arthropoda</taxon>
        <taxon>Hexapoda</taxon>
        <taxon>Insecta</taxon>
        <taxon>Pterygota</taxon>
        <taxon>Neoptera</taxon>
        <taxon>Endopterygota</taxon>
        <taxon>Diptera</taxon>
        <taxon>Brachycera</taxon>
        <taxon>Muscomorpha</taxon>
        <taxon>Ephydroidea</taxon>
        <taxon>Drosophilidae</taxon>
        <taxon>Drosophila</taxon>
        <taxon>Sophophora</taxon>
    </lineage>
</organism>
<evidence type="ECO:0000313" key="3">
    <source>
        <dbReference type="Proteomes" id="UP001059596"/>
    </source>
</evidence>
<dbReference type="EMBL" id="JAMKOV010000004">
    <property type="protein sequence ID" value="KAI8040460.1"/>
    <property type="molecule type" value="Genomic_DNA"/>
</dbReference>
<dbReference type="Proteomes" id="UP001059596">
    <property type="component" value="Unassembled WGS sequence"/>
</dbReference>
<keyword evidence="1" id="KW-0812">Transmembrane</keyword>
<name>A0A9Q0BQS8_9MUSC</name>
<sequence length="68" mass="8341">MLQIFRETFNWFCQYYSYFWLASIVAIPYLSYRSKQTDFNMVDGFIMYATVFIGAYGLIQNDRRRRPR</sequence>
<protein>
    <submittedName>
        <fullName evidence="2">Uncharacterized protein</fullName>
    </submittedName>
</protein>
<keyword evidence="1" id="KW-1133">Transmembrane helix</keyword>
<gene>
    <name evidence="2" type="ORF">M5D96_006403</name>
</gene>